<dbReference type="InterPro" id="IPR052022">
    <property type="entry name" value="26kDa_periplasmic_antigen"/>
</dbReference>
<gene>
    <name evidence="1" type="ORF">EV383_6121</name>
</gene>
<dbReference type="Pfam" id="PF04402">
    <property type="entry name" value="SIMPL"/>
    <property type="match status" value="1"/>
</dbReference>
<dbReference type="EMBL" id="SHKL01000001">
    <property type="protein sequence ID" value="RZT89162.1"/>
    <property type="molecule type" value="Genomic_DNA"/>
</dbReference>
<comment type="caution">
    <text evidence="1">The sequence shown here is derived from an EMBL/GenBank/DDBJ whole genome shotgun (WGS) entry which is preliminary data.</text>
</comment>
<organism evidence="1 2">
    <name type="scientific">Pseudonocardia sediminis</name>
    <dbReference type="NCBI Taxonomy" id="1397368"/>
    <lineage>
        <taxon>Bacteria</taxon>
        <taxon>Bacillati</taxon>
        <taxon>Actinomycetota</taxon>
        <taxon>Actinomycetes</taxon>
        <taxon>Pseudonocardiales</taxon>
        <taxon>Pseudonocardiaceae</taxon>
        <taxon>Pseudonocardia</taxon>
    </lineage>
</organism>
<sequence length="275" mass="29943">MTLTGEARHTVNRESRFSGRNHRFVTLTGEARHTVNRESRFSGRNHRFVTLVPHGRPGRRRGHAVCLAAFVPDEPEIVTDGEGHHEQLADHADLDLSYEAVGPDRAGAVAELGRRVAGAADVLTGPGVTVRSRRLWVRTEWRGKRERGCRAGERIALTITDLTVLERVLAALLRTEPAQVDGPHWTLEDPSPAARVAQRRAVDDARARAEGYADALGMRLGPLRSLTDGGSAPRAMAMRAMSAPAGEPDVQDLGLEPEPVRVTARCTTTWSLVGA</sequence>
<name>A0A4Q7V3H5_PSEST</name>
<accession>A0A4Q7V3H5</accession>
<dbReference type="AlphaFoldDB" id="A0A4Q7V3H5"/>
<evidence type="ECO:0008006" key="3">
    <source>
        <dbReference type="Google" id="ProtNLM"/>
    </source>
</evidence>
<protein>
    <recommendedName>
        <fullName evidence="3">SIMPL domain-containing protein</fullName>
    </recommendedName>
</protein>
<dbReference type="Gene3D" id="3.30.70.2970">
    <property type="entry name" value="Protein of unknown function (DUF541), domain 2"/>
    <property type="match status" value="1"/>
</dbReference>
<dbReference type="PANTHER" id="PTHR34387:SF1">
    <property type="entry name" value="PERIPLASMIC IMMUNOGENIC PROTEIN"/>
    <property type="match status" value="1"/>
</dbReference>
<dbReference type="InterPro" id="IPR007497">
    <property type="entry name" value="SIMPL/DUF541"/>
</dbReference>
<dbReference type="PANTHER" id="PTHR34387">
    <property type="entry name" value="SLR1258 PROTEIN"/>
    <property type="match status" value="1"/>
</dbReference>
<dbReference type="GO" id="GO:0006974">
    <property type="term" value="P:DNA damage response"/>
    <property type="evidence" value="ECO:0007669"/>
    <property type="project" value="TreeGrafter"/>
</dbReference>
<keyword evidence="2" id="KW-1185">Reference proteome</keyword>
<dbReference type="Gene3D" id="3.30.110.170">
    <property type="entry name" value="Protein of unknown function (DUF541), domain 1"/>
    <property type="match status" value="1"/>
</dbReference>
<evidence type="ECO:0000313" key="2">
    <source>
        <dbReference type="Proteomes" id="UP000291591"/>
    </source>
</evidence>
<evidence type="ECO:0000313" key="1">
    <source>
        <dbReference type="EMBL" id="RZT89162.1"/>
    </source>
</evidence>
<proteinExistence type="predicted"/>
<reference evidence="1 2" key="1">
    <citation type="submission" date="2019-02" db="EMBL/GenBank/DDBJ databases">
        <title>Sequencing the genomes of 1000 actinobacteria strains.</title>
        <authorList>
            <person name="Klenk H.-P."/>
        </authorList>
    </citation>
    <scope>NUCLEOTIDE SEQUENCE [LARGE SCALE GENOMIC DNA]</scope>
    <source>
        <strain evidence="1 2">DSM 45779</strain>
    </source>
</reference>
<dbReference type="Proteomes" id="UP000291591">
    <property type="component" value="Unassembled WGS sequence"/>
</dbReference>